<evidence type="ECO:0000313" key="3">
    <source>
        <dbReference type="Proteomes" id="UP001302949"/>
    </source>
</evidence>
<name>A0ABU5QAC9_9BACT</name>
<feature type="transmembrane region" description="Helical" evidence="1">
    <location>
        <begin position="187"/>
        <end position="206"/>
    </location>
</feature>
<evidence type="ECO:0000256" key="1">
    <source>
        <dbReference type="SAM" id="Phobius"/>
    </source>
</evidence>
<keyword evidence="1" id="KW-1133">Transmembrane helix</keyword>
<feature type="transmembrane region" description="Helical" evidence="1">
    <location>
        <begin position="116"/>
        <end position="133"/>
    </location>
</feature>
<feature type="transmembrane region" description="Helical" evidence="1">
    <location>
        <begin position="84"/>
        <end position="109"/>
    </location>
</feature>
<accession>A0ABU5QAC9</accession>
<reference evidence="2 3" key="1">
    <citation type="submission" date="2023-12" db="EMBL/GenBank/DDBJ databases">
        <title>Novel species of the genus Arcicella isolated from rivers.</title>
        <authorList>
            <person name="Lu H."/>
        </authorList>
    </citation>
    <scope>NUCLEOTIDE SEQUENCE [LARGE SCALE GENOMIC DNA]</scope>
    <source>
        <strain evidence="2 3">KCTC 23307</strain>
    </source>
</reference>
<feature type="transmembrane region" description="Helical" evidence="1">
    <location>
        <begin position="148"/>
        <end position="180"/>
    </location>
</feature>
<feature type="transmembrane region" description="Helical" evidence="1">
    <location>
        <begin position="32"/>
        <end position="50"/>
    </location>
</feature>
<gene>
    <name evidence="2" type="ORF">VB248_11680</name>
</gene>
<comment type="caution">
    <text evidence="2">The sequence shown here is derived from an EMBL/GenBank/DDBJ whole genome shotgun (WGS) entry which is preliminary data.</text>
</comment>
<protein>
    <submittedName>
        <fullName evidence="2">Uncharacterized protein</fullName>
    </submittedName>
</protein>
<keyword evidence="1" id="KW-0812">Transmembrane</keyword>
<dbReference type="EMBL" id="JAYFUM010000012">
    <property type="protein sequence ID" value="MEA5139804.1"/>
    <property type="molecule type" value="Genomic_DNA"/>
</dbReference>
<keyword evidence="1" id="KW-0472">Membrane</keyword>
<feature type="transmembrane region" description="Helical" evidence="1">
    <location>
        <begin position="226"/>
        <end position="246"/>
    </location>
</feature>
<keyword evidence="3" id="KW-1185">Reference proteome</keyword>
<proteinExistence type="predicted"/>
<organism evidence="2 3">
    <name type="scientific">Arcicella rigui</name>
    <dbReference type="NCBI Taxonomy" id="797020"/>
    <lineage>
        <taxon>Bacteria</taxon>
        <taxon>Pseudomonadati</taxon>
        <taxon>Bacteroidota</taxon>
        <taxon>Cytophagia</taxon>
        <taxon>Cytophagales</taxon>
        <taxon>Flectobacillaceae</taxon>
        <taxon>Arcicella</taxon>
    </lineage>
</organism>
<sequence>MSVYAIFLFFMQKIFSLFSFNHNSESKKLQLLYAFGFTFFTVIALGIDSVAFKNHYFDGRNVTNILAFIYFFLIYFVSDKHLKKLMFVMIFLSYLGEVIFSTILGMYLYRTEQIPLYVPFGHSIVYASGFIFAKTNWAKANELLLRKIFIAFFLVLFLCVGFFLNDYFSLIFGVFFFAILKRKKMDNLYSFIALCVIFIELVGTYFQCWTWIPKTFGVIPAANPPMGAIFFYAGGDVLLVKIVSLIEKRSEKK</sequence>
<dbReference type="Proteomes" id="UP001302949">
    <property type="component" value="Unassembled WGS sequence"/>
</dbReference>
<evidence type="ECO:0000313" key="2">
    <source>
        <dbReference type="EMBL" id="MEA5139804.1"/>
    </source>
</evidence>
<feature type="transmembrane region" description="Helical" evidence="1">
    <location>
        <begin position="62"/>
        <end position="78"/>
    </location>
</feature>
<dbReference type="RefSeq" id="WP_323296963.1">
    <property type="nucleotide sequence ID" value="NZ_JAYFUM010000012.1"/>
</dbReference>